<evidence type="ECO:0000259" key="3">
    <source>
        <dbReference type="Pfam" id="PF01557"/>
    </source>
</evidence>
<dbReference type="GO" id="GO:0019752">
    <property type="term" value="P:carboxylic acid metabolic process"/>
    <property type="evidence" value="ECO:0007669"/>
    <property type="project" value="UniProtKB-ARBA"/>
</dbReference>
<dbReference type="Proteomes" id="UP000254920">
    <property type="component" value="Unassembled WGS sequence"/>
</dbReference>
<dbReference type="InterPro" id="IPR051121">
    <property type="entry name" value="FAH"/>
</dbReference>
<reference evidence="4 5" key="1">
    <citation type="submission" date="2018-06" db="EMBL/GenBank/DDBJ databases">
        <authorList>
            <consortium name="Pathogen Informatics"/>
            <person name="Doyle S."/>
        </authorList>
    </citation>
    <scope>NUCLEOTIDE SEQUENCE [LARGE SCALE GENOMIC DNA]</scope>
    <source>
        <strain evidence="4 5">NCTC12475</strain>
    </source>
</reference>
<keyword evidence="4" id="KW-0378">Hydrolase</keyword>
<name>A0A381DIE2_9BACT</name>
<dbReference type="Pfam" id="PF01557">
    <property type="entry name" value="FAA_hydrolase"/>
    <property type="match status" value="1"/>
</dbReference>
<protein>
    <submittedName>
        <fullName evidence="4">Fumarylacetoacetate hydrolase family protein</fullName>
    </submittedName>
</protein>
<dbReference type="InterPro" id="IPR011234">
    <property type="entry name" value="Fumarylacetoacetase-like_C"/>
</dbReference>
<accession>A0A381DIE2</accession>
<dbReference type="STRING" id="32024.GCA_000788295_01012"/>
<proteinExistence type="inferred from homology"/>
<dbReference type="AlphaFoldDB" id="A0A381DIE2"/>
<dbReference type="Gene3D" id="3.90.850.10">
    <property type="entry name" value="Fumarylacetoacetase-like, C-terminal domain"/>
    <property type="match status" value="1"/>
</dbReference>
<evidence type="ECO:0000256" key="2">
    <source>
        <dbReference type="ARBA" id="ARBA00022723"/>
    </source>
</evidence>
<dbReference type="FunFam" id="3.90.850.10:FF:000002">
    <property type="entry name" value="2-hydroxyhepta-2,4-diene-1,7-dioate isomerase"/>
    <property type="match status" value="1"/>
</dbReference>
<dbReference type="PANTHER" id="PTHR42796:SF4">
    <property type="entry name" value="FUMARYLACETOACETATE HYDROLASE DOMAIN-CONTAINING PROTEIN 2A"/>
    <property type="match status" value="1"/>
</dbReference>
<comment type="similarity">
    <text evidence="1">Belongs to the FAH family.</text>
</comment>
<gene>
    <name evidence="4" type="ORF">NCTC12475_00645</name>
</gene>
<feature type="domain" description="Fumarylacetoacetase-like C-terminal" evidence="3">
    <location>
        <begin position="78"/>
        <end position="288"/>
    </location>
</feature>
<dbReference type="PANTHER" id="PTHR42796">
    <property type="entry name" value="FUMARYLACETOACETATE HYDROLASE DOMAIN-CONTAINING PROTEIN 2A-RELATED"/>
    <property type="match status" value="1"/>
</dbReference>
<dbReference type="InterPro" id="IPR036663">
    <property type="entry name" value="Fumarylacetoacetase_C_sf"/>
</dbReference>
<dbReference type="GO" id="GO:0016853">
    <property type="term" value="F:isomerase activity"/>
    <property type="evidence" value="ECO:0007669"/>
    <property type="project" value="UniProtKB-ARBA"/>
</dbReference>
<dbReference type="EMBL" id="UFVD01000001">
    <property type="protein sequence ID" value="SUX10448.1"/>
    <property type="molecule type" value="Genomic_DNA"/>
</dbReference>
<dbReference type="GO" id="GO:0016787">
    <property type="term" value="F:hydrolase activity"/>
    <property type="evidence" value="ECO:0007669"/>
    <property type="project" value="UniProtKB-KW"/>
</dbReference>
<dbReference type="RefSeq" id="WP_089182854.1">
    <property type="nucleotide sequence ID" value="NZ_CP043427.1"/>
</dbReference>
<dbReference type="OrthoDB" id="5197601at2"/>
<sequence length="289" mass="32419">MKFITFKENETIFLGVLGKDGSVFKFKEANVNFSDMHDFIVNHSSKDMQNLKDLSTKSGGININKIKLLAPINPRQDVICLGINYMDHARESYKFKNLNFDGKREYAVYFSKRVNEAIGSGDVICSHSDITSQLDYEVELGVIISKDAKNVDIKNAKDYIFGYTIINDISARDLQNRHKQFYFGKSLDFSCPMGPMIISADEIDSSNLDIKCFVNDELRQSSNTKYMIFNESFVISELSQGMKLKAGSVVSMGTPSGVGMGFNPPKFLKSGDKIRCEIQGIGVLENEIL</sequence>
<evidence type="ECO:0000256" key="1">
    <source>
        <dbReference type="ARBA" id="ARBA00010211"/>
    </source>
</evidence>
<organism evidence="4 5">
    <name type="scientific">Campylobacter sputorum subsp. sputorum</name>
    <dbReference type="NCBI Taxonomy" id="32024"/>
    <lineage>
        <taxon>Bacteria</taxon>
        <taxon>Pseudomonadati</taxon>
        <taxon>Campylobacterota</taxon>
        <taxon>Epsilonproteobacteria</taxon>
        <taxon>Campylobacterales</taxon>
        <taxon>Campylobacteraceae</taxon>
        <taxon>Campylobacter</taxon>
    </lineage>
</organism>
<dbReference type="GO" id="GO:0046872">
    <property type="term" value="F:metal ion binding"/>
    <property type="evidence" value="ECO:0007669"/>
    <property type="project" value="UniProtKB-KW"/>
</dbReference>
<dbReference type="GeneID" id="93091084"/>
<evidence type="ECO:0000313" key="5">
    <source>
        <dbReference type="Proteomes" id="UP000254920"/>
    </source>
</evidence>
<keyword evidence="2" id="KW-0479">Metal-binding</keyword>
<evidence type="ECO:0000313" key="4">
    <source>
        <dbReference type="EMBL" id="SUX10448.1"/>
    </source>
</evidence>
<dbReference type="SUPFAM" id="SSF56529">
    <property type="entry name" value="FAH"/>
    <property type="match status" value="1"/>
</dbReference>
<keyword evidence="5" id="KW-1185">Reference proteome</keyword>